<evidence type="ECO:0000313" key="4">
    <source>
        <dbReference type="EMBL" id="SUU89862.1"/>
    </source>
</evidence>
<dbReference type="OrthoDB" id="9807264at2"/>
<organism evidence="4 5">
    <name type="scientific">Aminobacter aminovorans</name>
    <name type="common">Chelatobacter heintzii</name>
    <dbReference type="NCBI Taxonomy" id="83263"/>
    <lineage>
        <taxon>Bacteria</taxon>
        <taxon>Pseudomonadati</taxon>
        <taxon>Pseudomonadota</taxon>
        <taxon>Alphaproteobacteria</taxon>
        <taxon>Hyphomicrobiales</taxon>
        <taxon>Phyllobacteriaceae</taxon>
        <taxon>Aminobacter</taxon>
    </lineage>
</organism>
<dbReference type="EMBL" id="UFSM01000001">
    <property type="protein sequence ID" value="SUU89862.1"/>
    <property type="molecule type" value="Genomic_DNA"/>
</dbReference>
<evidence type="ECO:0000256" key="3">
    <source>
        <dbReference type="ARBA" id="ARBA00023186"/>
    </source>
</evidence>
<dbReference type="GO" id="GO:0006099">
    <property type="term" value="P:tricarboxylic acid cycle"/>
    <property type="evidence" value="ECO:0007669"/>
    <property type="project" value="TreeGrafter"/>
</dbReference>
<evidence type="ECO:0000313" key="5">
    <source>
        <dbReference type="Proteomes" id="UP000254701"/>
    </source>
</evidence>
<protein>
    <recommendedName>
        <fullName evidence="2">FAD assembly factor SdhE</fullName>
    </recommendedName>
</protein>
<accession>A0A380WNH3</accession>
<sequence length="95" mass="10901">MTGSTRSSEGLDTRRRKLLFRSWHRGMREMDLILGSFADANIDRLSDTELDHYEVLLDITDKELLSWIIGEHPVPAEVDHDVYRQIVASRGAFTA</sequence>
<dbReference type="RefSeq" id="WP_115731947.1">
    <property type="nucleotide sequence ID" value="NZ_BAAAVY010000002.1"/>
</dbReference>
<dbReference type="SUPFAM" id="SSF109910">
    <property type="entry name" value="YgfY-like"/>
    <property type="match status" value="1"/>
</dbReference>
<dbReference type="InterPro" id="IPR036714">
    <property type="entry name" value="SDH_sf"/>
</dbReference>
<dbReference type="PANTHER" id="PTHR12469:SF2">
    <property type="entry name" value="SUCCINATE DEHYDROGENASE ASSEMBLY FACTOR 2, MITOCHONDRIAL"/>
    <property type="match status" value="1"/>
</dbReference>
<dbReference type="PANTHER" id="PTHR12469">
    <property type="entry name" value="PROTEIN EMI5 HOMOLOG, MITOCHONDRIAL"/>
    <property type="match status" value="1"/>
</dbReference>
<proteinExistence type="inferred from homology"/>
<dbReference type="Pfam" id="PF03937">
    <property type="entry name" value="Sdh5"/>
    <property type="match status" value="1"/>
</dbReference>
<reference evidence="4 5" key="1">
    <citation type="submission" date="2018-06" db="EMBL/GenBank/DDBJ databases">
        <authorList>
            <consortium name="Pathogen Informatics"/>
            <person name="Doyle S."/>
        </authorList>
    </citation>
    <scope>NUCLEOTIDE SEQUENCE [LARGE SCALE GENOMIC DNA]</scope>
    <source>
        <strain evidence="4 5">NCTC10684</strain>
    </source>
</reference>
<gene>
    <name evidence="4" type="ORF">NCTC10684_03105</name>
</gene>
<comment type="similarity">
    <text evidence="1">Belongs to the SdhE FAD assembly factor family.</text>
</comment>
<dbReference type="InterPro" id="IPR005631">
    <property type="entry name" value="SDH"/>
</dbReference>
<dbReference type="Gene3D" id="1.10.150.250">
    <property type="entry name" value="Flavinator of succinate dehydrogenase"/>
    <property type="match status" value="1"/>
</dbReference>
<dbReference type="Proteomes" id="UP000254701">
    <property type="component" value="Unassembled WGS sequence"/>
</dbReference>
<evidence type="ECO:0000256" key="1">
    <source>
        <dbReference type="ARBA" id="ARBA00008571"/>
    </source>
</evidence>
<evidence type="ECO:0000256" key="2">
    <source>
        <dbReference type="ARBA" id="ARBA00019418"/>
    </source>
</evidence>
<keyword evidence="3" id="KW-0143">Chaperone</keyword>
<dbReference type="AlphaFoldDB" id="A0A380WNH3"/>
<name>A0A380WNH3_AMIAI</name>